<evidence type="ECO:0000313" key="3">
    <source>
        <dbReference type="Proteomes" id="UP001500804"/>
    </source>
</evidence>
<accession>A0ABP9NEV4</accession>
<reference evidence="3" key="1">
    <citation type="journal article" date="2019" name="Int. J. Syst. Evol. Microbiol.">
        <title>The Global Catalogue of Microorganisms (GCM) 10K type strain sequencing project: providing services to taxonomists for standard genome sequencing and annotation.</title>
        <authorList>
            <consortium name="The Broad Institute Genomics Platform"/>
            <consortium name="The Broad Institute Genome Sequencing Center for Infectious Disease"/>
            <person name="Wu L."/>
            <person name="Ma J."/>
        </authorList>
    </citation>
    <scope>NUCLEOTIDE SEQUENCE [LARGE SCALE GENOMIC DNA]</scope>
    <source>
        <strain evidence="3">JCM 18302</strain>
    </source>
</reference>
<dbReference type="Proteomes" id="UP001500804">
    <property type="component" value="Unassembled WGS sequence"/>
</dbReference>
<evidence type="ECO:0000313" key="2">
    <source>
        <dbReference type="EMBL" id="GAA5116967.1"/>
    </source>
</evidence>
<organism evidence="2 3">
    <name type="scientific">Pseudonocardia adelaidensis</name>
    <dbReference type="NCBI Taxonomy" id="648754"/>
    <lineage>
        <taxon>Bacteria</taxon>
        <taxon>Bacillati</taxon>
        <taxon>Actinomycetota</taxon>
        <taxon>Actinomycetes</taxon>
        <taxon>Pseudonocardiales</taxon>
        <taxon>Pseudonocardiaceae</taxon>
        <taxon>Pseudonocardia</taxon>
    </lineage>
</organism>
<comment type="caution">
    <text evidence="2">The sequence shown here is derived from an EMBL/GenBank/DDBJ whole genome shotgun (WGS) entry which is preliminary data.</text>
</comment>
<dbReference type="Pfam" id="PF14019">
    <property type="entry name" value="DUF4235"/>
    <property type="match status" value="1"/>
</dbReference>
<keyword evidence="3" id="KW-1185">Reference proteome</keyword>
<sequence>MKRGDGNELTGLEKLAYKPIGLLFGLIGGLLAGKVFGIVWKRISNEDETPQPLSDDYTTREVLLAATLQGAIFGLIKTAVDRYGLKGVRRFLDTPRPPARRRVEV</sequence>
<feature type="transmembrane region" description="Helical" evidence="1">
    <location>
        <begin position="20"/>
        <end position="40"/>
    </location>
</feature>
<keyword evidence="1" id="KW-1133">Transmembrane helix</keyword>
<gene>
    <name evidence="2" type="ORF">GCM10023320_18460</name>
</gene>
<name>A0ABP9NEV4_9PSEU</name>
<proteinExistence type="predicted"/>
<dbReference type="RefSeq" id="WP_345604453.1">
    <property type="nucleotide sequence ID" value="NZ_BAABJO010000006.1"/>
</dbReference>
<keyword evidence="1" id="KW-0472">Membrane</keyword>
<dbReference type="EMBL" id="BAABJO010000006">
    <property type="protein sequence ID" value="GAA5116967.1"/>
    <property type="molecule type" value="Genomic_DNA"/>
</dbReference>
<keyword evidence="1" id="KW-0812">Transmembrane</keyword>
<dbReference type="InterPro" id="IPR025329">
    <property type="entry name" value="DUF4235"/>
</dbReference>
<protein>
    <submittedName>
        <fullName evidence="2">DUF4235 domain-containing protein</fullName>
    </submittedName>
</protein>
<evidence type="ECO:0000256" key="1">
    <source>
        <dbReference type="SAM" id="Phobius"/>
    </source>
</evidence>